<name>A0A397SGQ3_9GLOM</name>
<feature type="region of interest" description="Disordered" evidence="1">
    <location>
        <begin position="260"/>
        <end position="309"/>
    </location>
</feature>
<evidence type="ECO:0000256" key="1">
    <source>
        <dbReference type="SAM" id="MobiDB-lite"/>
    </source>
</evidence>
<feature type="compositionally biased region" description="Low complexity" evidence="1">
    <location>
        <begin position="58"/>
        <end position="68"/>
    </location>
</feature>
<proteinExistence type="predicted"/>
<feature type="compositionally biased region" description="Basic residues" evidence="1">
    <location>
        <begin position="42"/>
        <end position="57"/>
    </location>
</feature>
<keyword evidence="3" id="KW-1185">Reference proteome</keyword>
<reference evidence="2 3" key="1">
    <citation type="submission" date="2018-06" db="EMBL/GenBank/DDBJ databases">
        <title>Comparative genomics reveals the genomic features of Rhizophagus irregularis, R. cerebriforme, R. diaphanum and Gigaspora rosea, and their symbiotic lifestyle signature.</title>
        <authorList>
            <person name="Morin E."/>
            <person name="San Clemente H."/>
            <person name="Chen E.C.H."/>
            <person name="De La Providencia I."/>
            <person name="Hainaut M."/>
            <person name="Kuo A."/>
            <person name="Kohler A."/>
            <person name="Murat C."/>
            <person name="Tang N."/>
            <person name="Roy S."/>
            <person name="Loubradou J."/>
            <person name="Henrissat B."/>
            <person name="Grigoriev I.V."/>
            <person name="Corradi N."/>
            <person name="Roux C."/>
            <person name="Martin F.M."/>
        </authorList>
    </citation>
    <scope>NUCLEOTIDE SEQUENCE [LARGE SCALE GENOMIC DNA]</scope>
    <source>
        <strain evidence="2 3">DAOM 227022</strain>
    </source>
</reference>
<evidence type="ECO:0000313" key="3">
    <source>
        <dbReference type="Proteomes" id="UP000265703"/>
    </source>
</evidence>
<feature type="compositionally biased region" description="Polar residues" evidence="1">
    <location>
        <begin position="300"/>
        <end position="309"/>
    </location>
</feature>
<feature type="compositionally biased region" description="Acidic residues" evidence="1">
    <location>
        <begin position="115"/>
        <end position="136"/>
    </location>
</feature>
<dbReference type="OrthoDB" id="2104370at2759"/>
<gene>
    <name evidence="2" type="ORF">C1645_431900</name>
</gene>
<dbReference type="Proteomes" id="UP000265703">
    <property type="component" value="Unassembled WGS sequence"/>
</dbReference>
<accession>A0A397SGQ3</accession>
<feature type="compositionally biased region" description="Basic and acidic residues" evidence="1">
    <location>
        <begin position="71"/>
        <end position="94"/>
    </location>
</feature>
<dbReference type="STRING" id="658196.A0A397SGQ3"/>
<comment type="caution">
    <text evidence="2">The sequence shown here is derived from an EMBL/GenBank/DDBJ whole genome shotgun (WGS) entry which is preliminary data.</text>
</comment>
<sequence length="397" mass="44649">MASVHVDAYFDYLLSRPNDYYQLPQRNPTDASDDESDVVLKLIKRAGSKRQKRKYTRKNTNTSNTSANDDGTTHPESVSRGDTTELDDDGHFESEDVDESTDKHRGKRVKASYSDDNEGSEEDRDPWAENEADDDEHERPVESTGTNQRRKSFVQVGFGPRWVKDNAEEEECENVVGGRLGEANPENDSSRYYRQYPSQFAFIEPKNGSNIPTPNPSPTTLPIMSLSSGNITGSKRVLSHSGTTGGAGTQKLRWRITTGPAHSVKSSADESYLTTSPSSSQKDSSKKKQDAGQVRDLKQPPQQMTRPSRNVTNIPIEQQFDGKNFAEMLLPSHLPNNDKETISILQKNLISAIGMLEDNQRKINMLNDIVRQREDDVRQRVVRALKNEVNTVIEKFQ</sequence>
<organism evidence="2 3">
    <name type="scientific">Glomus cerebriforme</name>
    <dbReference type="NCBI Taxonomy" id="658196"/>
    <lineage>
        <taxon>Eukaryota</taxon>
        <taxon>Fungi</taxon>
        <taxon>Fungi incertae sedis</taxon>
        <taxon>Mucoromycota</taxon>
        <taxon>Glomeromycotina</taxon>
        <taxon>Glomeromycetes</taxon>
        <taxon>Glomerales</taxon>
        <taxon>Glomeraceae</taxon>
        <taxon>Glomus</taxon>
    </lineage>
</organism>
<protein>
    <submittedName>
        <fullName evidence="2">Uncharacterized protein</fullName>
    </submittedName>
</protein>
<evidence type="ECO:0000313" key="2">
    <source>
        <dbReference type="EMBL" id="RIA84079.1"/>
    </source>
</evidence>
<dbReference type="EMBL" id="QKYT01000518">
    <property type="protein sequence ID" value="RIA84079.1"/>
    <property type="molecule type" value="Genomic_DNA"/>
</dbReference>
<dbReference type="AlphaFoldDB" id="A0A397SGQ3"/>
<feature type="region of interest" description="Disordered" evidence="1">
    <location>
        <begin position="19"/>
        <end position="153"/>
    </location>
</feature>
<feature type="compositionally biased region" description="Basic and acidic residues" evidence="1">
    <location>
        <begin position="283"/>
        <end position="298"/>
    </location>
</feature>